<keyword evidence="3" id="KW-1185">Reference proteome</keyword>
<organism evidence="2 3">
    <name type="scientific">Bailinhaonella thermotolerans</name>
    <dbReference type="NCBI Taxonomy" id="1070861"/>
    <lineage>
        <taxon>Bacteria</taxon>
        <taxon>Bacillati</taxon>
        <taxon>Actinomycetota</taxon>
        <taxon>Actinomycetes</taxon>
        <taxon>Streptosporangiales</taxon>
        <taxon>Streptosporangiaceae</taxon>
        <taxon>Bailinhaonella</taxon>
    </lineage>
</organism>
<keyword evidence="1" id="KW-0812">Transmembrane</keyword>
<feature type="transmembrane region" description="Helical" evidence="1">
    <location>
        <begin position="135"/>
        <end position="151"/>
    </location>
</feature>
<proteinExistence type="predicted"/>
<feature type="transmembrane region" description="Helical" evidence="1">
    <location>
        <begin position="226"/>
        <end position="249"/>
    </location>
</feature>
<keyword evidence="1" id="KW-1133">Transmembrane helix</keyword>
<gene>
    <name evidence="2" type="ORF">D5H75_06345</name>
</gene>
<dbReference type="OrthoDB" id="5184455at2"/>
<dbReference type="RefSeq" id="WP_119925406.1">
    <property type="nucleotide sequence ID" value="NZ_QZEY01000002.1"/>
</dbReference>
<sequence>MTRYSFVNSPGPGGNLGDDLGDVWERVLGTQPDPPWQVVLATAAAALAIVAYRPAWRVARNVVTIAHEGGHALVAVLTGRTLTGIRLHSDTSGVTVSKGRPTGPGMVATAFSGYVTPSALGFLGAWLLAAGHVTALLWIMMALLLAMLVMIRNVFGIVSLLVTGGAVFLVSWYAPAQVQGAFAYLGVWFLLFGGVRPVFELRSKRRRGRARDSDADQLARLTPVPAVLWVGSFAILALAALIAGGRWLVAG</sequence>
<dbReference type="Proteomes" id="UP000265768">
    <property type="component" value="Unassembled WGS sequence"/>
</dbReference>
<evidence type="ECO:0000313" key="3">
    <source>
        <dbReference type="Proteomes" id="UP000265768"/>
    </source>
</evidence>
<dbReference type="Pfam" id="PF13398">
    <property type="entry name" value="Peptidase_M50B"/>
    <property type="match status" value="1"/>
</dbReference>
<dbReference type="EMBL" id="QZEY01000002">
    <property type="protein sequence ID" value="RJL34106.1"/>
    <property type="molecule type" value="Genomic_DNA"/>
</dbReference>
<accession>A0A3A4BS01</accession>
<reference evidence="2 3" key="1">
    <citation type="submission" date="2018-09" db="EMBL/GenBank/DDBJ databases">
        <title>YIM 75507 draft genome.</title>
        <authorList>
            <person name="Tang S."/>
            <person name="Feng Y."/>
        </authorList>
    </citation>
    <scope>NUCLEOTIDE SEQUENCE [LARGE SCALE GENOMIC DNA]</scope>
    <source>
        <strain evidence="2 3">YIM 75507</strain>
    </source>
</reference>
<comment type="caution">
    <text evidence="2">The sequence shown here is derived from an EMBL/GenBank/DDBJ whole genome shotgun (WGS) entry which is preliminary data.</text>
</comment>
<feature type="transmembrane region" description="Helical" evidence="1">
    <location>
        <begin position="181"/>
        <end position="199"/>
    </location>
</feature>
<dbReference type="AlphaFoldDB" id="A0A3A4BS01"/>
<evidence type="ECO:0000313" key="2">
    <source>
        <dbReference type="EMBL" id="RJL34106.1"/>
    </source>
</evidence>
<protein>
    <submittedName>
        <fullName evidence="2">M50 family peptidase</fullName>
    </submittedName>
</protein>
<feature type="transmembrane region" description="Helical" evidence="1">
    <location>
        <begin position="158"/>
        <end position="175"/>
    </location>
</feature>
<dbReference type="InterPro" id="IPR049500">
    <property type="entry name" value="Peptidase_M50B-like"/>
</dbReference>
<evidence type="ECO:0000256" key="1">
    <source>
        <dbReference type="SAM" id="Phobius"/>
    </source>
</evidence>
<keyword evidence="1" id="KW-0472">Membrane</keyword>
<name>A0A3A4BS01_9ACTN</name>